<comment type="caution">
    <text evidence="18">The sequence shown here is derived from an EMBL/GenBank/DDBJ whole genome shotgun (WGS) entry which is preliminary data.</text>
</comment>
<comment type="pathway">
    <text evidence="13">Cell wall biogenesis; peptidoglycan biosynthesis.</text>
</comment>
<dbReference type="GO" id="GO:0046872">
    <property type="term" value="F:metal ion binding"/>
    <property type="evidence" value="ECO:0007669"/>
    <property type="project" value="UniProtKB-KW"/>
</dbReference>
<keyword evidence="15" id="KW-0479">Metal-binding</keyword>
<keyword evidence="6 13" id="KW-0436">Ligase</keyword>
<dbReference type="PROSITE" id="PS50975">
    <property type="entry name" value="ATP_GRASP"/>
    <property type="match status" value="1"/>
</dbReference>
<comment type="function">
    <text evidence="13">Cell wall formation.</text>
</comment>
<evidence type="ECO:0000256" key="15">
    <source>
        <dbReference type="PIRSR" id="PIRSR039102-3"/>
    </source>
</evidence>
<sequence>MKRIAVIYGGTSPEANISRKSARAVSKALKNLGYLVKEFELEKGLVTKLAEFSPDLVFPILHGSPGEDGTVQGFLECLGLPYVGEGVKVSALCMDKDWAKRLLETFGINTPRWVAIKDKKELPAVEKWNSFPAVVKPATGGSSVGLRVVNNLSELKSSVIEILNLSEKVLVEEFIEGREFTCGFAGGRIFTPLEIIPKKSLYDFETKYTEGLAEFKPVKGELREEVKSLTAKVVKALEIKKLCRVDFRYDSSKERLFVLEVNTIPGMTETSLLPLMAKIDGLTFEELIELIL</sequence>
<evidence type="ECO:0000256" key="16">
    <source>
        <dbReference type="PROSITE-ProRule" id="PRU00409"/>
    </source>
</evidence>
<evidence type="ECO:0000256" key="12">
    <source>
        <dbReference type="ARBA" id="ARBA00047614"/>
    </source>
</evidence>
<dbReference type="PANTHER" id="PTHR23132:SF23">
    <property type="entry name" value="D-ALANINE--D-ALANINE LIGASE B"/>
    <property type="match status" value="1"/>
</dbReference>
<dbReference type="EMBL" id="DQVE01000051">
    <property type="protein sequence ID" value="HIP98695.1"/>
    <property type="molecule type" value="Genomic_DNA"/>
</dbReference>
<protein>
    <recommendedName>
        <fullName evidence="4 13">D-alanine--D-alanine ligase</fullName>
        <ecNumber evidence="4 13">6.3.2.4</ecNumber>
    </recommendedName>
    <alternativeName>
        <fullName evidence="13">D-Ala-D-Ala ligase</fullName>
    </alternativeName>
    <alternativeName>
        <fullName evidence="13">D-alanylalanine synthetase</fullName>
    </alternativeName>
</protein>
<dbReference type="PROSITE" id="PS00843">
    <property type="entry name" value="DALA_DALA_LIGASE_1"/>
    <property type="match status" value="1"/>
</dbReference>
<dbReference type="PIRSF" id="PIRSF039102">
    <property type="entry name" value="Ddl/VanB"/>
    <property type="match status" value="1"/>
</dbReference>
<dbReference type="EC" id="6.3.2.4" evidence="4 13"/>
<feature type="active site" evidence="14">
    <location>
        <position position="14"/>
    </location>
</feature>
<dbReference type="InterPro" id="IPR011127">
    <property type="entry name" value="Dala_Dala_lig_N"/>
</dbReference>
<dbReference type="HAMAP" id="MF_00047">
    <property type="entry name" value="Dala_Dala_lig"/>
    <property type="match status" value="1"/>
</dbReference>
<evidence type="ECO:0000256" key="14">
    <source>
        <dbReference type="PIRSR" id="PIRSR039102-1"/>
    </source>
</evidence>
<dbReference type="Pfam" id="PF07478">
    <property type="entry name" value="Dala_Dala_lig_C"/>
    <property type="match status" value="1"/>
</dbReference>
<evidence type="ECO:0000256" key="6">
    <source>
        <dbReference type="ARBA" id="ARBA00022598"/>
    </source>
</evidence>
<dbReference type="GO" id="GO:0071555">
    <property type="term" value="P:cell wall organization"/>
    <property type="evidence" value="ECO:0007669"/>
    <property type="project" value="UniProtKB-KW"/>
</dbReference>
<evidence type="ECO:0000256" key="7">
    <source>
        <dbReference type="ARBA" id="ARBA00022741"/>
    </source>
</evidence>
<accession>A0A9D1CFB2</accession>
<dbReference type="SMART" id="SM01209">
    <property type="entry name" value="GARS_A"/>
    <property type="match status" value="1"/>
</dbReference>
<dbReference type="InterPro" id="IPR005905">
    <property type="entry name" value="D_ala_D_ala"/>
</dbReference>
<dbReference type="GO" id="GO:0008716">
    <property type="term" value="F:D-alanine-D-alanine ligase activity"/>
    <property type="evidence" value="ECO:0007669"/>
    <property type="project" value="UniProtKB-UniRule"/>
</dbReference>
<evidence type="ECO:0000256" key="10">
    <source>
        <dbReference type="ARBA" id="ARBA00022984"/>
    </source>
</evidence>
<dbReference type="Gene3D" id="3.40.50.20">
    <property type="match status" value="1"/>
</dbReference>
<evidence type="ECO:0000313" key="18">
    <source>
        <dbReference type="EMBL" id="HIP98695.1"/>
    </source>
</evidence>
<dbReference type="GO" id="GO:0008360">
    <property type="term" value="P:regulation of cell shape"/>
    <property type="evidence" value="ECO:0007669"/>
    <property type="project" value="UniProtKB-KW"/>
</dbReference>
<keyword evidence="15" id="KW-0464">Manganese</keyword>
<dbReference type="Gene3D" id="3.30.1490.20">
    <property type="entry name" value="ATP-grasp fold, A domain"/>
    <property type="match status" value="1"/>
</dbReference>
<evidence type="ECO:0000259" key="17">
    <source>
        <dbReference type="PROSITE" id="PS50975"/>
    </source>
</evidence>
<dbReference type="GO" id="GO:0009252">
    <property type="term" value="P:peptidoglycan biosynthetic process"/>
    <property type="evidence" value="ECO:0007669"/>
    <property type="project" value="UniProtKB-UniRule"/>
</dbReference>
<feature type="binding site" evidence="15">
    <location>
        <position position="262"/>
    </location>
    <ligand>
        <name>Mg(2+)</name>
        <dbReference type="ChEBI" id="CHEBI:18420"/>
        <label>2</label>
    </ligand>
</feature>
<feature type="active site" evidence="14">
    <location>
        <position position="142"/>
    </location>
</feature>
<dbReference type="InterPro" id="IPR000291">
    <property type="entry name" value="D-Ala_lig_Van_CS"/>
</dbReference>
<proteinExistence type="inferred from homology"/>
<dbReference type="GO" id="GO:0005524">
    <property type="term" value="F:ATP binding"/>
    <property type="evidence" value="ECO:0007669"/>
    <property type="project" value="UniProtKB-UniRule"/>
</dbReference>
<dbReference type="InterPro" id="IPR011761">
    <property type="entry name" value="ATP-grasp"/>
</dbReference>
<dbReference type="Gene3D" id="3.30.470.20">
    <property type="entry name" value="ATP-grasp fold, B domain"/>
    <property type="match status" value="1"/>
</dbReference>
<organism evidence="18 19">
    <name type="scientific">Aquifex aeolicus</name>
    <dbReference type="NCBI Taxonomy" id="63363"/>
    <lineage>
        <taxon>Bacteria</taxon>
        <taxon>Pseudomonadati</taxon>
        <taxon>Aquificota</taxon>
        <taxon>Aquificia</taxon>
        <taxon>Aquificales</taxon>
        <taxon>Aquificaceae</taxon>
        <taxon>Aquifex</taxon>
    </lineage>
</organism>
<comment type="cofactor">
    <cofactor evidence="15">
        <name>Mg(2+)</name>
        <dbReference type="ChEBI" id="CHEBI:18420"/>
    </cofactor>
    <cofactor evidence="15">
        <name>Mn(2+)</name>
        <dbReference type="ChEBI" id="CHEBI:29035"/>
    </cofactor>
    <text evidence="15">Binds 2 magnesium or manganese ions per subunit.</text>
</comment>
<reference evidence="18" key="1">
    <citation type="journal article" date="2020" name="ISME J.">
        <title>Gammaproteobacteria mediating utilization of methyl-, sulfur- and petroleum organic compounds in deep ocean hydrothermal plumes.</title>
        <authorList>
            <person name="Zhou Z."/>
            <person name="Liu Y."/>
            <person name="Pan J."/>
            <person name="Cron B.R."/>
            <person name="Toner B.M."/>
            <person name="Anantharaman K."/>
            <person name="Breier J.A."/>
            <person name="Dick G.J."/>
            <person name="Li M."/>
        </authorList>
    </citation>
    <scope>NUCLEOTIDE SEQUENCE</scope>
    <source>
        <strain evidence="18">SZUA-1501</strain>
    </source>
</reference>
<keyword evidence="15" id="KW-0460">Magnesium</keyword>
<dbReference type="NCBIfam" id="TIGR01205">
    <property type="entry name" value="D_ala_D_alaTIGR"/>
    <property type="match status" value="1"/>
</dbReference>
<name>A0A9D1CFB2_AQUAO</name>
<feature type="active site" evidence="14">
    <location>
        <position position="271"/>
    </location>
</feature>
<dbReference type="NCBIfam" id="NF002378">
    <property type="entry name" value="PRK01372.1"/>
    <property type="match status" value="1"/>
</dbReference>
<feature type="domain" description="ATP-grasp" evidence="17">
    <location>
        <begin position="100"/>
        <end position="292"/>
    </location>
</feature>
<evidence type="ECO:0000256" key="8">
    <source>
        <dbReference type="ARBA" id="ARBA00022840"/>
    </source>
</evidence>
<comment type="cofactor">
    <cofactor evidence="1">
        <name>Mn(2+)</name>
        <dbReference type="ChEBI" id="CHEBI:29035"/>
    </cofactor>
</comment>
<comment type="subcellular location">
    <subcellularLocation>
        <location evidence="2 13">Cytoplasm</location>
    </subcellularLocation>
</comment>
<evidence type="ECO:0000256" key="5">
    <source>
        <dbReference type="ARBA" id="ARBA00022490"/>
    </source>
</evidence>
<evidence type="ECO:0000256" key="1">
    <source>
        <dbReference type="ARBA" id="ARBA00001936"/>
    </source>
</evidence>
<dbReference type="SUPFAM" id="SSF52440">
    <property type="entry name" value="PreATP-grasp domain"/>
    <property type="match status" value="1"/>
</dbReference>
<dbReference type="PANTHER" id="PTHR23132">
    <property type="entry name" value="D-ALANINE--D-ALANINE LIGASE"/>
    <property type="match status" value="1"/>
</dbReference>
<dbReference type="InterPro" id="IPR016185">
    <property type="entry name" value="PreATP-grasp_dom_sf"/>
</dbReference>
<feature type="binding site" evidence="15">
    <location>
        <position position="260"/>
    </location>
    <ligand>
        <name>Mg(2+)</name>
        <dbReference type="ChEBI" id="CHEBI:18420"/>
        <label>2</label>
    </ligand>
</feature>
<evidence type="ECO:0000256" key="3">
    <source>
        <dbReference type="ARBA" id="ARBA00010871"/>
    </source>
</evidence>
<evidence type="ECO:0000256" key="9">
    <source>
        <dbReference type="ARBA" id="ARBA00022960"/>
    </source>
</evidence>
<dbReference type="SUPFAM" id="SSF56059">
    <property type="entry name" value="Glutathione synthetase ATP-binding domain-like"/>
    <property type="match status" value="1"/>
</dbReference>
<gene>
    <name evidence="13" type="primary">ddl</name>
    <name evidence="18" type="ORF">EYH37_04975</name>
</gene>
<dbReference type="Proteomes" id="UP000606463">
    <property type="component" value="Unassembled WGS sequence"/>
</dbReference>
<evidence type="ECO:0000256" key="4">
    <source>
        <dbReference type="ARBA" id="ARBA00012216"/>
    </source>
</evidence>
<keyword evidence="9 13" id="KW-0133">Cell shape</keyword>
<keyword evidence="8 16" id="KW-0067">ATP-binding</keyword>
<keyword evidence="11 13" id="KW-0961">Cell wall biogenesis/degradation</keyword>
<evidence type="ECO:0000256" key="2">
    <source>
        <dbReference type="ARBA" id="ARBA00004496"/>
    </source>
</evidence>
<dbReference type="AlphaFoldDB" id="A0A9D1CFB2"/>
<keyword evidence="5 13" id="KW-0963">Cytoplasm</keyword>
<comment type="similarity">
    <text evidence="3 13">Belongs to the D-alanine--D-alanine ligase family.</text>
</comment>
<keyword evidence="10 13" id="KW-0573">Peptidoglycan synthesis</keyword>
<evidence type="ECO:0000256" key="13">
    <source>
        <dbReference type="HAMAP-Rule" id="MF_00047"/>
    </source>
</evidence>
<comment type="catalytic activity">
    <reaction evidence="12 13">
        <text>2 D-alanine + ATP = D-alanyl-D-alanine + ADP + phosphate + H(+)</text>
        <dbReference type="Rhea" id="RHEA:11224"/>
        <dbReference type="ChEBI" id="CHEBI:15378"/>
        <dbReference type="ChEBI" id="CHEBI:30616"/>
        <dbReference type="ChEBI" id="CHEBI:43474"/>
        <dbReference type="ChEBI" id="CHEBI:57416"/>
        <dbReference type="ChEBI" id="CHEBI:57822"/>
        <dbReference type="ChEBI" id="CHEBI:456216"/>
        <dbReference type="EC" id="6.3.2.4"/>
    </reaction>
</comment>
<dbReference type="InterPro" id="IPR011095">
    <property type="entry name" value="Dala_Dala_lig_C"/>
</dbReference>
<dbReference type="Pfam" id="PF01820">
    <property type="entry name" value="Dala_Dala_lig_N"/>
    <property type="match status" value="1"/>
</dbReference>
<feature type="binding site" evidence="15">
    <location>
        <position position="246"/>
    </location>
    <ligand>
        <name>Mg(2+)</name>
        <dbReference type="ChEBI" id="CHEBI:18420"/>
        <label>1</label>
    </ligand>
</feature>
<keyword evidence="7 16" id="KW-0547">Nucleotide-binding</keyword>
<dbReference type="InterPro" id="IPR013815">
    <property type="entry name" value="ATP_grasp_subdomain_1"/>
</dbReference>
<feature type="binding site" evidence="15">
    <location>
        <position position="260"/>
    </location>
    <ligand>
        <name>Mg(2+)</name>
        <dbReference type="ChEBI" id="CHEBI:18420"/>
        <label>1</label>
    </ligand>
</feature>
<evidence type="ECO:0000256" key="11">
    <source>
        <dbReference type="ARBA" id="ARBA00023316"/>
    </source>
</evidence>
<dbReference type="GO" id="GO:0005737">
    <property type="term" value="C:cytoplasm"/>
    <property type="evidence" value="ECO:0007669"/>
    <property type="project" value="UniProtKB-SubCell"/>
</dbReference>
<evidence type="ECO:0000313" key="19">
    <source>
        <dbReference type="Proteomes" id="UP000606463"/>
    </source>
</evidence>